<evidence type="ECO:0000259" key="2">
    <source>
        <dbReference type="Pfam" id="PF00561"/>
    </source>
</evidence>
<dbReference type="EMBL" id="JACARV010000054">
    <property type="protein sequence ID" value="NWC82205.1"/>
    <property type="molecule type" value="Genomic_DNA"/>
</dbReference>
<sequence>MAFFIHGPHRHYYYDSGAGSPVLLLHGLGNSGRAWAPQASALLSLGHRVIVSDLLGHGASSEAPEGITAHAQALEMLALLDHLGLESTHLIGLSLGGMVALEMACHAPEAVQQLVVAGTFASMNSTYRQGLLNDWAANLAQADGCLKRFKATWPALVGADYAASAEGQCLYQAWHAQAAQLSAQSQIRWCNGMKRYDLSNQLPAIQAATLVLAAEGDLISPRSEAEDITQRIDHARQITLPGDGHVFNIPYAQAFNQAICTFLQEPLQHA</sequence>
<dbReference type="Proteomes" id="UP000254602">
    <property type="component" value="Unassembled WGS sequence"/>
</dbReference>
<dbReference type="EC" id="1.11.1.18" evidence="4"/>
<dbReference type="InterPro" id="IPR050266">
    <property type="entry name" value="AB_hydrolase_sf"/>
</dbReference>
<evidence type="ECO:0000313" key="5">
    <source>
        <dbReference type="Proteomes" id="UP000254602"/>
    </source>
</evidence>
<proteinExistence type="predicted"/>
<organism evidence="4 5">
    <name type="scientific">Pseudomonas putida</name>
    <name type="common">Arthrobacter siderocapsulatus</name>
    <dbReference type="NCBI Taxonomy" id="303"/>
    <lineage>
        <taxon>Bacteria</taxon>
        <taxon>Pseudomonadati</taxon>
        <taxon>Pseudomonadota</taxon>
        <taxon>Gammaproteobacteria</taxon>
        <taxon>Pseudomonadales</taxon>
        <taxon>Pseudomonadaceae</taxon>
        <taxon>Pseudomonas</taxon>
    </lineage>
</organism>
<dbReference type="PRINTS" id="PR00111">
    <property type="entry name" value="ABHYDROLASE"/>
</dbReference>
<dbReference type="PANTHER" id="PTHR43798">
    <property type="entry name" value="MONOACYLGLYCEROL LIPASE"/>
    <property type="match status" value="1"/>
</dbReference>
<dbReference type="SUPFAM" id="SSF53474">
    <property type="entry name" value="alpha/beta-Hydrolases"/>
    <property type="match status" value="1"/>
</dbReference>
<dbReference type="InterPro" id="IPR029058">
    <property type="entry name" value="AB_hydrolase_fold"/>
</dbReference>
<dbReference type="InterPro" id="IPR000073">
    <property type="entry name" value="AB_hydrolase_1"/>
</dbReference>
<evidence type="ECO:0000313" key="4">
    <source>
        <dbReference type="EMBL" id="SUD67982.1"/>
    </source>
</evidence>
<keyword evidence="4" id="KW-0560">Oxidoreductase</keyword>
<dbReference type="GO" id="GO:0019806">
    <property type="term" value="F:bromide peroxidase activity"/>
    <property type="evidence" value="ECO:0007669"/>
    <property type="project" value="UniProtKB-EC"/>
</dbReference>
<accession>A0A379KJ54</accession>
<reference evidence="4 5" key="1">
    <citation type="submission" date="2018-06" db="EMBL/GenBank/DDBJ databases">
        <authorList>
            <consortium name="Pathogen Informatics"/>
            <person name="Doyle S."/>
        </authorList>
    </citation>
    <scope>NUCLEOTIDE SEQUENCE [LARGE SCALE GENOMIC DNA]</scope>
    <source>
        <strain evidence="4 5">NCTC7914</strain>
    </source>
</reference>
<dbReference type="RefSeq" id="WP_012316322.1">
    <property type="nucleotide sequence ID" value="NZ_CP066306.1"/>
</dbReference>
<dbReference type="Proteomes" id="UP000542695">
    <property type="component" value="Unassembled WGS sequence"/>
</dbReference>
<dbReference type="GO" id="GO:0016020">
    <property type="term" value="C:membrane"/>
    <property type="evidence" value="ECO:0007669"/>
    <property type="project" value="TreeGrafter"/>
</dbReference>
<dbReference type="Pfam" id="PF00561">
    <property type="entry name" value="Abhydrolase_1"/>
    <property type="match status" value="1"/>
</dbReference>
<evidence type="ECO:0000313" key="6">
    <source>
        <dbReference type="Proteomes" id="UP000542695"/>
    </source>
</evidence>
<name>A0A379KJ54_PSEPU</name>
<evidence type="ECO:0000256" key="1">
    <source>
        <dbReference type="ARBA" id="ARBA00022801"/>
    </source>
</evidence>
<reference evidence="3 6" key="2">
    <citation type="submission" date="2020-04" db="EMBL/GenBank/DDBJ databases">
        <title>Molecular characterization of pseudomonads from Agaricus bisporus reveal novel blotch 2 pathogens in Western Europe.</title>
        <authorList>
            <person name="Taparia T."/>
            <person name="Krijger M."/>
            <person name="Haynes E."/>
            <person name="Elpinstone J.G."/>
            <person name="Noble R."/>
            <person name="Van Der Wolf J."/>
        </authorList>
    </citation>
    <scope>NUCLEOTIDE SEQUENCE [LARGE SCALE GENOMIC DNA]</scope>
    <source>
        <strain evidence="3 6">P7765</strain>
    </source>
</reference>
<evidence type="ECO:0000313" key="3">
    <source>
        <dbReference type="EMBL" id="NWC82205.1"/>
    </source>
</evidence>
<keyword evidence="4" id="KW-0575">Peroxidase</keyword>
<dbReference type="PANTHER" id="PTHR43798:SF31">
    <property type="entry name" value="AB HYDROLASE SUPERFAMILY PROTEIN YCLE"/>
    <property type="match status" value="1"/>
</dbReference>
<dbReference type="EMBL" id="UGUY01000001">
    <property type="protein sequence ID" value="SUD67982.1"/>
    <property type="molecule type" value="Genomic_DNA"/>
</dbReference>
<dbReference type="AlphaFoldDB" id="A0A379KJ54"/>
<dbReference type="Gene3D" id="3.40.50.1820">
    <property type="entry name" value="alpha/beta hydrolase"/>
    <property type="match status" value="1"/>
</dbReference>
<dbReference type="GO" id="GO:0016787">
    <property type="term" value="F:hydrolase activity"/>
    <property type="evidence" value="ECO:0007669"/>
    <property type="project" value="UniProtKB-KW"/>
</dbReference>
<feature type="domain" description="AB hydrolase-1" evidence="2">
    <location>
        <begin position="21"/>
        <end position="248"/>
    </location>
</feature>
<gene>
    <name evidence="4" type="primary">bpoC_1</name>
    <name evidence="3" type="ORF">HX798_18220</name>
    <name evidence="4" type="ORF">NCTC7914_02105</name>
</gene>
<keyword evidence="1 4" id="KW-0378">Hydrolase</keyword>
<protein>
    <submittedName>
        <fullName evidence="3 4">Alpha/beta hydrolase</fullName>
        <ecNumber evidence="4">1.11.1.18</ecNumber>
    </submittedName>
</protein>